<proteinExistence type="predicted"/>
<protein>
    <submittedName>
        <fullName evidence="2">Class I SAM-dependent methyltransferase</fullName>
    </submittedName>
</protein>
<accession>A0ABS5K4T1</accession>
<dbReference type="Proteomes" id="UP000721861">
    <property type="component" value="Unassembled WGS sequence"/>
</dbReference>
<dbReference type="Pfam" id="PF13847">
    <property type="entry name" value="Methyltransf_31"/>
    <property type="match status" value="1"/>
</dbReference>
<evidence type="ECO:0000313" key="3">
    <source>
        <dbReference type="Proteomes" id="UP000721861"/>
    </source>
</evidence>
<reference evidence="2 3" key="1">
    <citation type="journal article" date="2014" name="Int. J. Syst. Evol. Microbiol.">
        <title>Carboxylicivirga gen. nov. in the family Marinilabiliaceae with two novel species, Carboxylicivirga mesophila sp. nov. and Carboxylicivirga taeanensis sp. nov., and reclassification of Cytophaga fermentans as Saccharicrinis fermentans gen. nov., comb. nov.</title>
        <authorList>
            <person name="Yang S.H."/>
            <person name="Seo H.S."/>
            <person name="Woo J.H."/>
            <person name="Oh H.M."/>
            <person name="Jang H."/>
            <person name="Lee J.H."/>
            <person name="Kim S.J."/>
            <person name="Kwon K.K."/>
        </authorList>
    </citation>
    <scope>NUCLEOTIDE SEQUENCE [LARGE SCALE GENOMIC DNA]</scope>
    <source>
        <strain evidence="2 3">JCM 18290</strain>
    </source>
</reference>
<organism evidence="2 3">
    <name type="scientific">Carboxylicivirga mesophila</name>
    <dbReference type="NCBI Taxonomy" id="1166478"/>
    <lineage>
        <taxon>Bacteria</taxon>
        <taxon>Pseudomonadati</taxon>
        <taxon>Bacteroidota</taxon>
        <taxon>Bacteroidia</taxon>
        <taxon>Marinilabiliales</taxon>
        <taxon>Marinilabiliaceae</taxon>
        <taxon>Carboxylicivirga</taxon>
    </lineage>
</organism>
<evidence type="ECO:0000259" key="1">
    <source>
        <dbReference type="Pfam" id="PF13847"/>
    </source>
</evidence>
<dbReference type="GO" id="GO:0032259">
    <property type="term" value="P:methylation"/>
    <property type="evidence" value="ECO:0007669"/>
    <property type="project" value="UniProtKB-KW"/>
</dbReference>
<keyword evidence="2" id="KW-0808">Transferase</keyword>
<sequence length="324" mass="37193">MVRLFTFEDARDLLLKGKQRGYRFLLSKLSFSGTSRTISAFDKSAQFSSNWWDIPYIQKHWNKRISGNETQGYEAYFVNSVLGKRSNLKLLSIGSGSCEHEIRFAGYRNFKMITCVDLSPFNIELAQKKASKKNLTNIEFICANLANLDLSKKQFDIVMFNASLHHFKKVDSLLSNTILPLLPQDGILLINEFVGANRLQFPREQIKTINQAIKLIPKRLRRRLNTSLYKNSFSGSGLVRMYIADPSECVDSYNIMPAIHKHFKVLDERPYGGNILMSALKDIAHNFIEESDETKSVLDKLIAVEDDYLKKHPSDFVFGVYQKK</sequence>
<dbReference type="SUPFAM" id="SSF53335">
    <property type="entry name" value="S-adenosyl-L-methionine-dependent methyltransferases"/>
    <property type="match status" value="1"/>
</dbReference>
<dbReference type="GO" id="GO:0008168">
    <property type="term" value="F:methyltransferase activity"/>
    <property type="evidence" value="ECO:0007669"/>
    <property type="project" value="UniProtKB-KW"/>
</dbReference>
<keyword evidence="3" id="KW-1185">Reference proteome</keyword>
<dbReference type="Gene3D" id="3.40.50.150">
    <property type="entry name" value="Vaccinia Virus protein VP39"/>
    <property type="match status" value="1"/>
</dbReference>
<evidence type="ECO:0000313" key="2">
    <source>
        <dbReference type="EMBL" id="MBS2209972.1"/>
    </source>
</evidence>
<name>A0ABS5K4T1_9BACT</name>
<dbReference type="CDD" id="cd02440">
    <property type="entry name" value="AdoMet_MTases"/>
    <property type="match status" value="1"/>
</dbReference>
<keyword evidence="2" id="KW-0489">Methyltransferase</keyword>
<dbReference type="InterPro" id="IPR029063">
    <property type="entry name" value="SAM-dependent_MTases_sf"/>
</dbReference>
<dbReference type="InterPro" id="IPR025714">
    <property type="entry name" value="Methyltranfer_dom"/>
</dbReference>
<dbReference type="EMBL" id="JAGUCN010000001">
    <property type="protein sequence ID" value="MBS2209972.1"/>
    <property type="molecule type" value="Genomic_DNA"/>
</dbReference>
<comment type="caution">
    <text evidence="2">The sequence shown here is derived from an EMBL/GenBank/DDBJ whole genome shotgun (WGS) entry which is preliminary data.</text>
</comment>
<gene>
    <name evidence="2" type="ORF">KEM09_01055</name>
</gene>
<dbReference type="RefSeq" id="WP_212223993.1">
    <property type="nucleotide sequence ID" value="NZ_JAGUCN010000001.1"/>
</dbReference>
<feature type="domain" description="Methyltransferase" evidence="1">
    <location>
        <begin position="85"/>
        <end position="211"/>
    </location>
</feature>